<keyword evidence="5 9" id="KW-0067">ATP-binding</keyword>
<evidence type="ECO:0000313" key="9">
    <source>
        <dbReference type="EMBL" id="KYO51016.1"/>
    </source>
</evidence>
<gene>
    <name evidence="9" type="ORF">AUP44_10850</name>
</gene>
<keyword evidence="3" id="KW-1003">Cell membrane</keyword>
<feature type="domain" description="ABC transporter" evidence="8">
    <location>
        <begin position="13"/>
        <end position="243"/>
    </location>
</feature>
<keyword evidence="7" id="KW-0472">Membrane</keyword>
<comment type="caution">
    <text evidence="9">The sequence shown here is derived from an EMBL/GenBank/DDBJ whole genome shotgun (WGS) entry which is preliminary data.</text>
</comment>
<dbReference type="GO" id="GO:0140359">
    <property type="term" value="F:ABC-type transporter activity"/>
    <property type="evidence" value="ECO:0007669"/>
    <property type="project" value="UniProtKB-ARBA"/>
</dbReference>
<dbReference type="Pfam" id="PF00005">
    <property type="entry name" value="ABC_tran"/>
    <property type="match status" value="1"/>
</dbReference>
<keyword evidence="2" id="KW-0813">Transport</keyword>
<dbReference type="SUPFAM" id="SSF50331">
    <property type="entry name" value="MOP-like"/>
    <property type="match status" value="1"/>
</dbReference>
<dbReference type="InterPro" id="IPR027417">
    <property type="entry name" value="P-loop_NTPase"/>
</dbReference>
<protein>
    <submittedName>
        <fullName evidence="9">ABC transporter ATP-binding protein</fullName>
    </submittedName>
</protein>
<keyword evidence="6" id="KW-1278">Translocase</keyword>
<evidence type="ECO:0000256" key="7">
    <source>
        <dbReference type="ARBA" id="ARBA00023136"/>
    </source>
</evidence>
<sequence length="362" mass="38199">MTAPQPSPTGIGLDLDGITRRWAGVTALDGVSVRAEPGEMLVLLGPSGCGKSTTLRIIAGLDQPDEGRVLIGGRDVTRDGPAARGLAMVFQSYALFPHLDVARNILFGLEVRGVPAAERRRRLAEAADLLGLDQLLDRRPSQLSGGQQQRVALARALVARAPLCLMDEPLSNLDARLRAEMRREIRALQQRLGLTMVYVTHDQAEAMSMADQVVLMNGGRIEQAARPDRLYDRPETVFAARFIGQPPIGLIAPVRAPGLLAGARAEDICPTPPGTPIAAADTLAGRVAEREYLGADAILGIDLDGYAPGAGRLTARVPGHHAVAPGTAVALTIAPGRLHVFDSATGRRVDPPAGTAAGLLRP</sequence>
<evidence type="ECO:0000259" key="8">
    <source>
        <dbReference type="PROSITE" id="PS50893"/>
    </source>
</evidence>
<dbReference type="PANTHER" id="PTHR43875">
    <property type="entry name" value="MALTODEXTRIN IMPORT ATP-BINDING PROTEIN MSMX"/>
    <property type="match status" value="1"/>
</dbReference>
<dbReference type="GO" id="GO:0016887">
    <property type="term" value="F:ATP hydrolysis activity"/>
    <property type="evidence" value="ECO:0007669"/>
    <property type="project" value="InterPro"/>
</dbReference>
<evidence type="ECO:0000256" key="3">
    <source>
        <dbReference type="ARBA" id="ARBA00022475"/>
    </source>
</evidence>
<dbReference type="GO" id="GO:0005524">
    <property type="term" value="F:ATP binding"/>
    <property type="evidence" value="ECO:0007669"/>
    <property type="project" value="UniProtKB-KW"/>
</dbReference>
<evidence type="ECO:0000256" key="4">
    <source>
        <dbReference type="ARBA" id="ARBA00022741"/>
    </source>
</evidence>
<evidence type="ECO:0000256" key="5">
    <source>
        <dbReference type="ARBA" id="ARBA00022840"/>
    </source>
</evidence>
<dbReference type="PROSITE" id="PS00211">
    <property type="entry name" value="ABC_TRANSPORTER_1"/>
    <property type="match status" value="1"/>
</dbReference>
<dbReference type="Gene3D" id="2.40.50.100">
    <property type="match status" value="1"/>
</dbReference>
<dbReference type="PANTHER" id="PTHR43875:SF15">
    <property type="entry name" value="TREHALOSE IMPORT ATP-BINDING PROTEIN SUGC"/>
    <property type="match status" value="1"/>
</dbReference>
<dbReference type="OrthoDB" id="394852at2"/>
<evidence type="ECO:0000256" key="2">
    <source>
        <dbReference type="ARBA" id="ARBA00022448"/>
    </source>
</evidence>
<evidence type="ECO:0000256" key="6">
    <source>
        <dbReference type="ARBA" id="ARBA00022967"/>
    </source>
</evidence>
<dbReference type="RefSeq" id="WP_062767223.1">
    <property type="nucleotide sequence ID" value="NZ_CP121045.1"/>
</dbReference>
<dbReference type="GO" id="GO:0055052">
    <property type="term" value="C:ATP-binding cassette (ABC) transporter complex, substrate-binding subunit-containing"/>
    <property type="evidence" value="ECO:0007669"/>
    <property type="project" value="TreeGrafter"/>
</dbReference>
<dbReference type="InterPro" id="IPR003439">
    <property type="entry name" value="ABC_transporter-like_ATP-bd"/>
</dbReference>
<dbReference type="InterPro" id="IPR017871">
    <property type="entry name" value="ABC_transporter-like_CS"/>
</dbReference>
<dbReference type="InterPro" id="IPR012340">
    <property type="entry name" value="NA-bd_OB-fold"/>
</dbReference>
<dbReference type="Proteomes" id="UP000075787">
    <property type="component" value="Unassembled WGS sequence"/>
</dbReference>
<dbReference type="PROSITE" id="PS50893">
    <property type="entry name" value="ABC_TRANSPORTER_2"/>
    <property type="match status" value="1"/>
</dbReference>
<comment type="similarity">
    <text evidence="1">Belongs to the ABC transporter superfamily.</text>
</comment>
<keyword evidence="4" id="KW-0547">Nucleotide-binding</keyword>
<dbReference type="Gene3D" id="2.40.50.140">
    <property type="entry name" value="Nucleic acid-binding proteins"/>
    <property type="match status" value="1"/>
</dbReference>
<dbReference type="FunFam" id="3.40.50.300:FF:000042">
    <property type="entry name" value="Maltose/maltodextrin ABC transporter, ATP-binding protein"/>
    <property type="match status" value="1"/>
</dbReference>
<organism evidence="9 10">
    <name type="scientific">Tistrella mobilis</name>
    <dbReference type="NCBI Taxonomy" id="171437"/>
    <lineage>
        <taxon>Bacteria</taxon>
        <taxon>Pseudomonadati</taxon>
        <taxon>Pseudomonadota</taxon>
        <taxon>Alphaproteobacteria</taxon>
        <taxon>Geminicoccales</taxon>
        <taxon>Geminicoccaceae</taxon>
        <taxon>Tistrella</taxon>
    </lineage>
</organism>
<evidence type="ECO:0000313" key="10">
    <source>
        <dbReference type="Proteomes" id="UP000075787"/>
    </source>
</evidence>
<dbReference type="InterPro" id="IPR047641">
    <property type="entry name" value="ABC_transpr_MalK/UgpC-like"/>
</dbReference>
<evidence type="ECO:0000256" key="1">
    <source>
        <dbReference type="ARBA" id="ARBA00005417"/>
    </source>
</evidence>
<dbReference type="GeneID" id="97242249"/>
<dbReference type="InterPro" id="IPR008995">
    <property type="entry name" value="Mo/tungstate-bd_C_term_dom"/>
</dbReference>
<dbReference type="AlphaFoldDB" id="A0A162KDP1"/>
<name>A0A162KDP1_9PROT</name>
<dbReference type="EMBL" id="LPZR01000184">
    <property type="protein sequence ID" value="KYO51016.1"/>
    <property type="molecule type" value="Genomic_DNA"/>
</dbReference>
<proteinExistence type="inferred from homology"/>
<dbReference type="SUPFAM" id="SSF52540">
    <property type="entry name" value="P-loop containing nucleoside triphosphate hydrolases"/>
    <property type="match status" value="1"/>
</dbReference>
<dbReference type="SMART" id="SM00382">
    <property type="entry name" value="AAA"/>
    <property type="match status" value="1"/>
</dbReference>
<accession>A0A162KDP1</accession>
<dbReference type="Gene3D" id="3.40.50.300">
    <property type="entry name" value="P-loop containing nucleotide triphosphate hydrolases"/>
    <property type="match status" value="1"/>
</dbReference>
<reference evidence="9 10" key="1">
    <citation type="submission" date="2015-12" db="EMBL/GenBank/DDBJ databases">
        <title>Genome sequence of Tistrella mobilis MCCC 1A02139.</title>
        <authorList>
            <person name="Lu L."/>
            <person name="Lai Q."/>
            <person name="Shao Z."/>
            <person name="Qian P."/>
        </authorList>
    </citation>
    <scope>NUCLEOTIDE SEQUENCE [LARGE SCALE GENOMIC DNA]</scope>
    <source>
        <strain evidence="9 10">MCCC 1A02139</strain>
    </source>
</reference>
<dbReference type="InterPro" id="IPR013611">
    <property type="entry name" value="Transp-assoc_OB_typ2"/>
</dbReference>
<dbReference type="Pfam" id="PF08402">
    <property type="entry name" value="TOBE_2"/>
    <property type="match status" value="1"/>
</dbReference>
<dbReference type="InterPro" id="IPR003593">
    <property type="entry name" value="AAA+_ATPase"/>
</dbReference>